<dbReference type="OrthoDB" id="3934656at2759"/>
<dbReference type="Pfam" id="PF00067">
    <property type="entry name" value="p450"/>
    <property type="match status" value="1"/>
</dbReference>
<evidence type="ECO:0000256" key="1">
    <source>
        <dbReference type="ARBA" id="ARBA00001971"/>
    </source>
</evidence>
<keyword evidence="3 5" id="KW-0479">Metal-binding</keyword>
<dbReference type="AlphaFoldDB" id="A0A8H7YV45"/>
<evidence type="ECO:0000256" key="5">
    <source>
        <dbReference type="PIRSR" id="PIRSR602401-1"/>
    </source>
</evidence>
<accession>A0A8H7YV45</accession>
<dbReference type="Gene3D" id="1.10.630.10">
    <property type="entry name" value="Cytochrome P450"/>
    <property type="match status" value="1"/>
</dbReference>
<dbReference type="EMBL" id="JAEVHI010000003">
    <property type="protein sequence ID" value="KAG5296250.1"/>
    <property type="molecule type" value="Genomic_DNA"/>
</dbReference>
<name>A0A8H7YV45_AJECA</name>
<comment type="caution">
    <text evidence="6">The sequence shown here is derived from an EMBL/GenBank/DDBJ whole genome shotgun (WGS) entry which is preliminary data.</text>
</comment>
<dbReference type="SUPFAM" id="SSF48264">
    <property type="entry name" value="Cytochrome P450"/>
    <property type="match status" value="1"/>
</dbReference>
<comment type="similarity">
    <text evidence="2">Belongs to the cytochrome P450 family.</text>
</comment>
<dbReference type="GO" id="GO:0004497">
    <property type="term" value="F:monooxygenase activity"/>
    <property type="evidence" value="ECO:0007669"/>
    <property type="project" value="UniProtKB-KW"/>
</dbReference>
<keyword evidence="6" id="KW-0503">Monooxygenase</keyword>
<dbReference type="PRINTS" id="PR00385">
    <property type="entry name" value="P450"/>
</dbReference>
<sequence length="518" mass="58560">MLSFPEFFKPINLKQTLVQYLEVMAGLKEFAGLGGPQLAGLFAVAVLTLCIWRRYLSPISDIPGPFAASFTRLWHIHRILKGDQNLELIRLHNQHGHFVRVAPNEVSVSHPDAVRKILGTMLHKDKWYKIIAFPDGRFENPMSATDPKVKLELSKHLAPAYTLSNLLINEPSVGETIKLLLGWLDKFASSGEPIDLGKYFTFATSDIVGDAVFSKQFGFLREGRDINNTIANATPQTAYVSVAGYFRWFHVLFLSNPIITWLNITPWGHLIDTAMTAIKERQKNPDARIDAVAHWFRMLNQHPDRMKLHEIHSAAFNAVAAGNETVSSGLQAFVYYMIRHPNAWDRARAEIDAAGLKDPVISYMDAQKLPFLQACIKETLRIFGPAPMGLPRIAPEGGLTIGDRTIPQGTVVSVSIWVMHYSKEIWGPDAGEFNPDRWLGEDAARLTKYYIPWGMGYASCPGQHLARIELYKICAALVRDYNIRQVDPKQEWTWKAYFTVVPHNWPCIVEKRNKETTP</sequence>
<evidence type="ECO:0000256" key="3">
    <source>
        <dbReference type="ARBA" id="ARBA00022723"/>
    </source>
</evidence>
<dbReference type="InterPro" id="IPR050121">
    <property type="entry name" value="Cytochrome_P450_monoxygenase"/>
</dbReference>
<dbReference type="GO" id="GO:0005506">
    <property type="term" value="F:iron ion binding"/>
    <property type="evidence" value="ECO:0007669"/>
    <property type="project" value="InterPro"/>
</dbReference>
<protein>
    <submittedName>
        <fullName evidence="6">Benzoate 4-monooxygenase cytochrome P450</fullName>
    </submittedName>
</protein>
<reference evidence="6 7" key="1">
    <citation type="submission" date="2021-01" db="EMBL/GenBank/DDBJ databases">
        <title>Chromosome-level genome assembly of a human fungal pathogen reveals clustering of transcriptionally co-regulated genes.</title>
        <authorList>
            <person name="Voorhies M."/>
            <person name="Cohen S."/>
            <person name="Shea T.P."/>
            <person name="Petrus S."/>
            <person name="Munoz J.F."/>
            <person name="Poplawski S."/>
            <person name="Goldman W.E."/>
            <person name="Michael T."/>
            <person name="Cuomo C.A."/>
            <person name="Sil A."/>
            <person name="Beyhan S."/>
        </authorList>
    </citation>
    <scope>NUCLEOTIDE SEQUENCE [LARGE SCALE GENOMIC DNA]</scope>
    <source>
        <strain evidence="6 7">G184AR</strain>
    </source>
</reference>
<dbReference type="InterPro" id="IPR001128">
    <property type="entry name" value="Cyt_P450"/>
</dbReference>
<dbReference type="Proteomes" id="UP000670092">
    <property type="component" value="Unassembled WGS sequence"/>
</dbReference>
<dbReference type="GO" id="GO:0016705">
    <property type="term" value="F:oxidoreductase activity, acting on paired donors, with incorporation or reduction of molecular oxygen"/>
    <property type="evidence" value="ECO:0007669"/>
    <property type="project" value="InterPro"/>
</dbReference>
<organism evidence="6 7">
    <name type="scientific">Ajellomyces capsulatus</name>
    <name type="common">Darling's disease fungus</name>
    <name type="synonym">Histoplasma capsulatum</name>
    <dbReference type="NCBI Taxonomy" id="5037"/>
    <lineage>
        <taxon>Eukaryota</taxon>
        <taxon>Fungi</taxon>
        <taxon>Dikarya</taxon>
        <taxon>Ascomycota</taxon>
        <taxon>Pezizomycotina</taxon>
        <taxon>Eurotiomycetes</taxon>
        <taxon>Eurotiomycetidae</taxon>
        <taxon>Onygenales</taxon>
        <taxon>Ajellomycetaceae</taxon>
        <taxon>Histoplasma</taxon>
    </lineage>
</organism>
<keyword evidence="5" id="KW-0349">Heme</keyword>
<dbReference type="InterPro" id="IPR036396">
    <property type="entry name" value="Cyt_P450_sf"/>
</dbReference>
<gene>
    <name evidence="6" type="ORF">I7I52_06842</name>
</gene>
<dbReference type="CDD" id="cd11060">
    <property type="entry name" value="CYP57A1-like"/>
    <property type="match status" value="1"/>
</dbReference>
<dbReference type="VEuPathDB" id="FungiDB:I7I52_06842"/>
<evidence type="ECO:0000313" key="6">
    <source>
        <dbReference type="EMBL" id="KAG5296250.1"/>
    </source>
</evidence>
<evidence type="ECO:0000256" key="2">
    <source>
        <dbReference type="ARBA" id="ARBA00010617"/>
    </source>
</evidence>
<keyword evidence="4 5" id="KW-0408">Iron</keyword>
<dbReference type="GO" id="GO:0020037">
    <property type="term" value="F:heme binding"/>
    <property type="evidence" value="ECO:0007669"/>
    <property type="project" value="InterPro"/>
</dbReference>
<dbReference type="PANTHER" id="PTHR24305:SF232">
    <property type="entry name" value="P450, PUTATIVE (EUROFUNG)-RELATED"/>
    <property type="match status" value="1"/>
</dbReference>
<dbReference type="InterPro" id="IPR002401">
    <property type="entry name" value="Cyt_P450_E_grp-I"/>
</dbReference>
<comment type="cofactor">
    <cofactor evidence="1 5">
        <name>heme</name>
        <dbReference type="ChEBI" id="CHEBI:30413"/>
    </cofactor>
</comment>
<feature type="binding site" description="axial binding residue" evidence="5">
    <location>
        <position position="460"/>
    </location>
    <ligand>
        <name>heme</name>
        <dbReference type="ChEBI" id="CHEBI:30413"/>
    </ligand>
    <ligandPart>
        <name>Fe</name>
        <dbReference type="ChEBI" id="CHEBI:18248"/>
    </ligandPart>
</feature>
<dbReference type="PANTHER" id="PTHR24305">
    <property type="entry name" value="CYTOCHROME P450"/>
    <property type="match status" value="1"/>
</dbReference>
<dbReference type="PRINTS" id="PR00463">
    <property type="entry name" value="EP450I"/>
</dbReference>
<evidence type="ECO:0000313" key="7">
    <source>
        <dbReference type="Proteomes" id="UP000670092"/>
    </source>
</evidence>
<proteinExistence type="inferred from homology"/>
<evidence type="ECO:0000256" key="4">
    <source>
        <dbReference type="ARBA" id="ARBA00023004"/>
    </source>
</evidence>
<keyword evidence="6" id="KW-0560">Oxidoreductase</keyword>